<feature type="chain" id="PRO_5037387582" description="Lipoprotein" evidence="1">
    <location>
        <begin position="25"/>
        <end position="236"/>
    </location>
</feature>
<accession>A0A916NGT5</accession>
<keyword evidence="3" id="KW-1185">Reference proteome</keyword>
<evidence type="ECO:0008006" key="4">
    <source>
        <dbReference type="Google" id="ProtNLM"/>
    </source>
</evidence>
<proteinExistence type="predicted"/>
<dbReference type="Proteomes" id="UP000683507">
    <property type="component" value="Chromosome"/>
</dbReference>
<evidence type="ECO:0000313" key="3">
    <source>
        <dbReference type="Proteomes" id="UP000683507"/>
    </source>
</evidence>
<organism evidence="2 3">
    <name type="scientific">Parvicella tangerina</name>
    <dbReference type="NCBI Taxonomy" id="2829795"/>
    <lineage>
        <taxon>Bacteria</taxon>
        <taxon>Pseudomonadati</taxon>
        <taxon>Bacteroidota</taxon>
        <taxon>Flavobacteriia</taxon>
        <taxon>Flavobacteriales</taxon>
        <taxon>Parvicellaceae</taxon>
        <taxon>Parvicella</taxon>
    </lineage>
</organism>
<dbReference type="AlphaFoldDB" id="A0A916NGT5"/>
<feature type="signal peptide" evidence="1">
    <location>
        <begin position="1"/>
        <end position="24"/>
    </location>
</feature>
<gene>
    <name evidence="2" type="ORF">CRYO30217_01582</name>
</gene>
<evidence type="ECO:0000313" key="2">
    <source>
        <dbReference type="EMBL" id="CAG5081284.1"/>
    </source>
</evidence>
<evidence type="ECO:0000256" key="1">
    <source>
        <dbReference type="SAM" id="SignalP"/>
    </source>
</evidence>
<keyword evidence="1" id="KW-0732">Signal</keyword>
<reference evidence="2" key="1">
    <citation type="submission" date="2021-04" db="EMBL/GenBank/DDBJ databases">
        <authorList>
            <person name="Rodrigo-Torres L."/>
            <person name="Arahal R. D."/>
            <person name="Lucena T."/>
        </authorList>
    </citation>
    <scope>NUCLEOTIDE SEQUENCE</scope>
    <source>
        <strain evidence="2">AS29M-1</strain>
    </source>
</reference>
<dbReference type="EMBL" id="OU015584">
    <property type="protein sequence ID" value="CAG5081284.1"/>
    <property type="molecule type" value="Genomic_DNA"/>
</dbReference>
<protein>
    <recommendedName>
        <fullName evidence="4">Lipoprotein</fullName>
    </recommendedName>
</protein>
<name>A0A916NGT5_9FLAO</name>
<sequence length="236" mass="26954">MDTKKSILKLLFCFLLFISSCGMSNDSQPPSDKAKSDLEKVNEYNSLKNEFQNYYNGQCEISETFSNSSKSLVVELISSEIPEDRLSLSASRVSYLTFQKVSNNFDSYTITINEKSFNYDSETLTRIVTSDSLTGEVVALLKEGDYLALKKLFIQENPYNLNLSEFISKLESSEMKLPPITEGYRFIGFDVFPNNDIRIYGLVIREGMITNLTIEFIERQKKQFIALIDYNLLTTG</sequence>
<dbReference type="PROSITE" id="PS51257">
    <property type="entry name" value="PROKAR_LIPOPROTEIN"/>
    <property type="match status" value="1"/>
</dbReference>
<dbReference type="KEGG" id="ptan:CRYO30217_01582"/>